<dbReference type="PANTHER" id="PTHR10492:SF57">
    <property type="entry name" value="ATP-DEPENDENT DNA HELICASE"/>
    <property type="match status" value="1"/>
</dbReference>
<organism evidence="2">
    <name type="scientific">Tanacetum cinerariifolium</name>
    <name type="common">Dalmatian daisy</name>
    <name type="synonym">Chrysanthemum cinerariifolium</name>
    <dbReference type="NCBI Taxonomy" id="118510"/>
    <lineage>
        <taxon>Eukaryota</taxon>
        <taxon>Viridiplantae</taxon>
        <taxon>Streptophyta</taxon>
        <taxon>Embryophyta</taxon>
        <taxon>Tracheophyta</taxon>
        <taxon>Spermatophyta</taxon>
        <taxon>Magnoliopsida</taxon>
        <taxon>eudicotyledons</taxon>
        <taxon>Gunneridae</taxon>
        <taxon>Pentapetalae</taxon>
        <taxon>asterids</taxon>
        <taxon>campanulids</taxon>
        <taxon>Asterales</taxon>
        <taxon>Asteraceae</taxon>
        <taxon>Asteroideae</taxon>
        <taxon>Anthemideae</taxon>
        <taxon>Anthemidinae</taxon>
        <taxon>Tanacetum</taxon>
    </lineage>
</organism>
<sequence length="334" mass="38070">MSRDVLTVGSTMRIPLLYRGEYSQWIERFMNYLEEQTYGEAMINSIKNGDQPLPRVTQVSIAGATSTEQPPLKDKSMWSCQLIALCAKPWICLVTTKNGTSRLNNQLFQQHRSVKDFGLPPLLQHLLEQLKNKLLMEEKNHKPRLLLQEAAQLDCQNLLTSSTIKPRSRHQPRELSNKRQSCVKNDTADIMIAKILSIIGGFSKTYLSNDEAIPINRETSKTEMLYLMEYLNTMAFHGFPPHELELKVGSPIMLLRNVNLSGGLCNGTRMIVRYDVSVHALTKDHKGKNTNMPYPGKAICRIQAIWEYNILEDIKCDPYSKKLQYAVSKPLDTS</sequence>
<keyword evidence="2" id="KW-0347">Helicase</keyword>
<proteinExistence type="predicted"/>
<dbReference type="EMBL" id="BKCJ010002477">
    <property type="protein sequence ID" value="GEU48825.1"/>
    <property type="molecule type" value="Genomic_DNA"/>
</dbReference>
<keyword evidence="2" id="KW-0547">Nucleotide-binding</keyword>
<feature type="domain" description="DNA helicase Pif1-like 2B" evidence="1">
    <location>
        <begin position="229"/>
        <end position="272"/>
    </location>
</feature>
<protein>
    <submittedName>
        <fullName evidence="2">DNA helicase</fullName>
    </submittedName>
</protein>
<dbReference type="InterPro" id="IPR049163">
    <property type="entry name" value="Pif1-like_2B_dom"/>
</dbReference>
<dbReference type="PANTHER" id="PTHR10492">
    <property type="match status" value="1"/>
</dbReference>
<comment type="caution">
    <text evidence="2">The sequence shown here is derived from an EMBL/GenBank/DDBJ whole genome shotgun (WGS) entry which is preliminary data.</text>
</comment>
<dbReference type="Pfam" id="PF21530">
    <property type="entry name" value="Pif1_2B_dom"/>
    <property type="match status" value="1"/>
</dbReference>
<evidence type="ECO:0000259" key="1">
    <source>
        <dbReference type="Pfam" id="PF21530"/>
    </source>
</evidence>
<dbReference type="AlphaFoldDB" id="A0A6L2KL59"/>
<dbReference type="GO" id="GO:0004386">
    <property type="term" value="F:helicase activity"/>
    <property type="evidence" value="ECO:0007669"/>
    <property type="project" value="UniProtKB-KW"/>
</dbReference>
<reference evidence="2" key="1">
    <citation type="journal article" date="2019" name="Sci. Rep.">
        <title>Draft genome of Tanacetum cinerariifolium, the natural source of mosquito coil.</title>
        <authorList>
            <person name="Yamashiro T."/>
            <person name="Shiraishi A."/>
            <person name="Satake H."/>
            <person name="Nakayama K."/>
        </authorList>
    </citation>
    <scope>NUCLEOTIDE SEQUENCE</scope>
</reference>
<keyword evidence="2" id="KW-0378">Hydrolase</keyword>
<name>A0A6L2KL59_TANCI</name>
<accession>A0A6L2KL59</accession>
<evidence type="ECO:0000313" key="2">
    <source>
        <dbReference type="EMBL" id="GEU48825.1"/>
    </source>
</evidence>
<keyword evidence="2" id="KW-0067">ATP-binding</keyword>
<gene>
    <name evidence="2" type="ORF">Tci_020803</name>
</gene>